<evidence type="ECO:0000256" key="4">
    <source>
        <dbReference type="ARBA" id="ARBA00006627"/>
    </source>
</evidence>
<feature type="compositionally biased region" description="Low complexity" evidence="10">
    <location>
        <begin position="291"/>
        <end position="305"/>
    </location>
</feature>
<feature type="transmembrane region" description="Helical" evidence="11">
    <location>
        <begin position="241"/>
        <end position="260"/>
    </location>
</feature>
<evidence type="ECO:0000256" key="5">
    <source>
        <dbReference type="ARBA" id="ARBA00022692"/>
    </source>
</evidence>
<dbReference type="Proteomes" id="UP000440578">
    <property type="component" value="Unassembled WGS sequence"/>
</dbReference>
<evidence type="ECO:0000313" key="13">
    <source>
        <dbReference type="Proteomes" id="UP000440578"/>
    </source>
</evidence>
<dbReference type="InterPro" id="IPR012430">
    <property type="entry name" value="TMEM43_fam"/>
</dbReference>
<keyword evidence="6" id="KW-0256">Endoplasmic reticulum</keyword>
<keyword evidence="9" id="KW-0539">Nucleus</keyword>
<evidence type="ECO:0000256" key="7">
    <source>
        <dbReference type="ARBA" id="ARBA00022989"/>
    </source>
</evidence>
<evidence type="ECO:0000313" key="12">
    <source>
        <dbReference type="EMBL" id="KAF0294587.1"/>
    </source>
</evidence>
<protein>
    <submittedName>
        <fullName evidence="12">Transmembrane protein 43</fullName>
    </submittedName>
</protein>
<evidence type="ECO:0000256" key="1">
    <source>
        <dbReference type="ARBA" id="ARBA00004127"/>
    </source>
</evidence>
<comment type="similarity">
    <text evidence="4">Belongs to the TMEM43 family.</text>
</comment>
<dbReference type="OrthoDB" id="410725at2759"/>
<keyword evidence="13" id="KW-1185">Reference proteome</keyword>
<dbReference type="PANTHER" id="PTHR13416">
    <property type="match status" value="1"/>
</dbReference>
<evidence type="ECO:0000256" key="9">
    <source>
        <dbReference type="ARBA" id="ARBA00023242"/>
    </source>
</evidence>
<accession>A0A6A4VDY2</accession>
<dbReference type="AlphaFoldDB" id="A0A6A4VDY2"/>
<comment type="caution">
    <text evidence="12">The sequence shown here is derived from an EMBL/GenBank/DDBJ whole genome shotgun (WGS) entry which is preliminary data.</text>
</comment>
<feature type="region of interest" description="Disordered" evidence="10">
    <location>
        <begin position="284"/>
        <end position="316"/>
    </location>
</feature>
<sequence>MYQWVEEQSSRTVETADGQQVETSYNYYKTWKDKLVDSSSFNSPFNHENPKTMPLESRIQEAPVAHLAGFLVTEELRQLLTRFTVFASDERPADRSIKLHGDIFYHCDNIESPAVGDIRVQFAYAGKSGDTVSVVGKQEGDRLVPYRTSNGHQLLLLQPGRRTHHDIFADELSSNRALTWWLRGAGWLLTFVGLSCLTSLLNVLVSRFPVVREVVALGVTSLNFSVSVAVSLATVAVSWLWFRPLVGVCLLVAAALPVLWRWRWADADQWEPRPPRVTVTRPRGLFRSQRAPPAAAAAGAGAAAAQPPPYGWSVPS</sequence>
<organism evidence="12 13">
    <name type="scientific">Amphibalanus amphitrite</name>
    <name type="common">Striped barnacle</name>
    <name type="synonym">Balanus amphitrite</name>
    <dbReference type="NCBI Taxonomy" id="1232801"/>
    <lineage>
        <taxon>Eukaryota</taxon>
        <taxon>Metazoa</taxon>
        <taxon>Ecdysozoa</taxon>
        <taxon>Arthropoda</taxon>
        <taxon>Crustacea</taxon>
        <taxon>Multicrustacea</taxon>
        <taxon>Cirripedia</taxon>
        <taxon>Thoracica</taxon>
        <taxon>Thoracicalcarea</taxon>
        <taxon>Balanomorpha</taxon>
        <taxon>Balanoidea</taxon>
        <taxon>Balanidae</taxon>
        <taxon>Amphibalaninae</taxon>
        <taxon>Amphibalanus</taxon>
    </lineage>
</organism>
<dbReference type="PANTHER" id="PTHR13416:SF2">
    <property type="entry name" value="TRANSMEMBRANE PROTEIN 43"/>
    <property type="match status" value="1"/>
</dbReference>
<evidence type="ECO:0000256" key="6">
    <source>
        <dbReference type="ARBA" id="ARBA00022824"/>
    </source>
</evidence>
<keyword evidence="8 11" id="KW-0472">Membrane</keyword>
<gene>
    <name evidence="12" type="primary">TMEM43_2</name>
    <name evidence="12" type="ORF">FJT64_007760</name>
</gene>
<dbReference type="GO" id="GO:0005637">
    <property type="term" value="C:nuclear inner membrane"/>
    <property type="evidence" value="ECO:0007669"/>
    <property type="project" value="TreeGrafter"/>
</dbReference>
<evidence type="ECO:0000256" key="10">
    <source>
        <dbReference type="SAM" id="MobiDB-lite"/>
    </source>
</evidence>
<keyword evidence="5 11" id="KW-0812">Transmembrane</keyword>
<dbReference type="Pfam" id="PF07787">
    <property type="entry name" value="TMEM43"/>
    <property type="match status" value="1"/>
</dbReference>
<proteinExistence type="inferred from homology"/>
<feature type="transmembrane region" description="Helical" evidence="11">
    <location>
        <begin position="214"/>
        <end position="235"/>
    </location>
</feature>
<evidence type="ECO:0000256" key="8">
    <source>
        <dbReference type="ARBA" id="ARBA00023136"/>
    </source>
</evidence>
<dbReference type="GO" id="GO:0006629">
    <property type="term" value="P:lipid metabolic process"/>
    <property type="evidence" value="ECO:0007669"/>
    <property type="project" value="TreeGrafter"/>
</dbReference>
<dbReference type="GO" id="GO:0071763">
    <property type="term" value="P:nuclear membrane organization"/>
    <property type="evidence" value="ECO:0007669"/>
    <property type="project" value="TreeGrafter"/>
</dbReference>
<name>A0A6A4VDY2_AMPAM</name>
<keyword evidence="7 11" id="KW-1133">Transmembrane helix</keyword>
<dbReference type="EMBL" id="VIIS01001676">
    <property type="protein sequence ID" value="KAF0294587.1"/>
    <property type="molecule type" value="Genomic_DNA"/>
</dbReference>
<evidence type="ECO:0000256" key="3">
    <source>
        <dbReference type="ARBA" id="ARBA00004586"/>
    </source>
</evidence>
<feature type="transmembrane region" description="Helical" evidence="11">
    <location>
        <begin position="180"/>
        <end position="205"/>
    </location>
</feature>
<evidence type="ECO:0000256" key="11">
    <source>
        <dbReference type="SAM" id="Phobius"/>
    </source>
</evidence>
<reference evidence="12 13" key="1">
    <citation type="submission" date="2019-07" db="EMBL/GenBank/DDBJ databases">
        <title>Draft genome assembly of a fouling barnacle, Amphibalanus amphitrite (Darwin, 1854): The first reference genome for Thecostraca.</title>
        <authorList>
            <person name="Kim W."/>
        </authorList>
    </citation>
    <scope>NUCLEOTIDE SEQUENCE [LARGE SCALE GENOMIC DNA]</scope>
    <source>
        <strain evidence="12">SNU_AA5</strain>
        <tissue evidence="12">Soma without cirri and trophi</tissue>
    </source>
</reference>
<dbReference type="GO" id="GO:0005789">
    <property type="term" value="C:endoplasmic reticulum membrane"/>
    <property type="evidence" value="ECO:0007669"/>
    <property type="project" value="UniProtKB-SubCell"/>
</dbReference>
<comment type="subcellular location">
    <subcellularLocation>
        <location evidence="1">Endomembrane system</location>
        <topology evidence="1">Multi-pass membrane protein</topology>
    </subcellularLocation>
    <subcellularLocation>
        <location evidence="3">Endoplasmic reticulum membrane</location>
    </subcellularLocation>
    <subcellularLocation>
        <location evidence="2">Nucleus envelope</location>
    </subcellularLocation>
</comment>
<evidence type="ECO:0000256" key="2">
    <source>
        <dbReference type="ARBA" id="ARBA00004259"/>
    </source>
</evidence>